<evidence type="ECO:0000313" key="2">
    <source>
        <dbReference type="Proteomes" id="UP000325313"/>
    </source>
</evidence>
<gene>
    <name evidence="1" type="ORF">PGTUg99_016021</name>
</gene>
<organism evidence="1 2">
    <name type="scientific">Puccinia graminis f. sp. tritici</name>
    <dbReference type="NCBI Taxonomy" id="56615"/>
    <lineage>
        <taxon>Eukaryota</taxon>
        <taxon>Fungi</taxon>
        <taxon>Dikarya</taxon>
        <taxon>Basidiomycota</taxon>
        <taxon>Pucciniomycotina</taxon>
        <taxon>Pucciniomycetes</taxon>
        <taxon>Pucciniales</taxon>
        <taxon>Pucciniaceae</taxon>
        <taxon>Puccinia</taxon>
    </lineage>
</organism>
<dbReference type="Proteomes" id="UP000325313">
    <property type="component" value="Unassembled WGS sequence"/>
</dbReference>
<name>A0A5B0PPI8_PUCGR</name>
<dbReference type="EMBL" id="VDEP01000337">
    <property type="protein sequence ID" value="KAA1102560.1"/>
    <property type="molecule type" value="Genomic_DNA"/>
</dbReference>
<accession>A0A5B0PPI8</accession>
<dbReference type="AlphaFoldDB" id="A0A5B0PPI8"/>
<proteinExistence type="predicted"/>
<comment type="caution">
    <text evidence="1">The sequence shown here is derived from an EMBL/GenBank/DDBJ whole genome shotgun (WGS) entry which is preliminary data.</text>
</comment>
<sequence length="518" mass="58678">MRLEQASRRLTSLAIVTTLSLGTFISAGMFRKASEGIDMTKSNKWSDLSPTAQQIFNPNPGEAADHLKASKIRYDKLHTRIQQSLAKGNLIHVEDGEGDDLWQNLLGIMENTTPTKVFLHGGFWKLRDACAQAMWDYNRETFGITKPEIMTLHGSFGKGLQSFDHAEGKRLLSEEDIQNLKAASLDLNNHEYLKKIDEATKSLKETLKNNDFTTIALKTAPAGLVDIIEEFKHKVAIIWTGPVERVPKSSTWETKYNYYQAPEEGDKLLDMKVPIVIVSPWTGNARMSAIIDKKFMPQYRSLLPKGTIYIPTDLSFPGFHDLASMRLKPTSKFSYYIFALAEGLRDRMIESANVKAADLDAEEELIRSQHLSSAELEEKIDDINMRRASQLHLGFRWKSFRDMDTVDSVFREFCPVDHAVQFVTDPKMKKYVKEVVEVKINRPDKVGRKYQVDVTPERGTNVYIISQMDSKLLESKTQSMISWMATGEKSFNPATTNWQGVYGTRALKGLPSSSSSRN</sequence>
<protein>
    <submittedName>
        <fullName evidence="1">Uncharacterized protein</fullName>
    </submittedName>
</protein>
<evidence type="ECO:0000313" key="1">
    <source>
        <dbReference type="EMBL" id="KAA1102560.1"/>
    </source>
</evidence>
<reference evidence="1 2" key="1">
    <citation type="submission" date="2019-05" db="EMBL/GenBank/DDBJ databases">
        <title>Emergence of the Ug99 lineage of the wheat stem rust pathogen through somatic hybridization.</title>
        <authorList>
            <person name="Li F."/>
            <person name="Upadhyaya N.M."/>
            <person name="Sperschneider J."/>
            <person name="Matny O."/>
            <person name="Nguyen-Phuc H."/>
            <person name="Mago R."/>
            <person name="Raley C."/>
            <person name="Miller M.E."/>
            <person name="Silverstein K.A.T."/>
            <person name="Henningsen E."/>
            <person name="Hirsch C.D."/>
            <person name="Visser B."/>
            <person name="Pretorius Z.A."/>
            <person name="Steffenson B.J."/>
            <person name="Schwessinger B."/>
            <person name="Dodds P.N."/>
            <person name="Figueroa M."/>
        </authorList>
    </citation>
    <scope>NUCLEOTIDE SEQUENCE [LARGE SCALE GENOMIC DNA]</scope>
    <source>
        <strain evidence="1 2">Ug99</strain>
    </source>
</reference>